<evidence type="ECO:0000313" key="2">
    <source>
        <dbReference type="EMBL" id="OMF47267.1"/>
    </source>
</evidence>
<evidence type="ECO:0000259" key="1">
    <source>
        <dbReference type="Pfam" id="PF01863"/>
    </source>
</evidence>
<organism evidence="2 3">
    <name type="scientific">Paenibacillus rhizosphaerae</name>
    <dbReference type="NCBI Taxonomy" id="297318"/>
    <lineage>
        <taxon>Bacteria</taxon>
        <taxon>Bacillati</taxon>
        <taxon>Bacillota</taxon>
        <taxon>Bacilli</taxon>
        <taxon>Bacillales</taxon>
        <taxon>Paenibacillaceae</taxon>
        <taxon>Paenibacillus</taxon>
    </lineage>
</organism>
<gene>
    <name evidence="2" type="ORF">BK138_32020</name>
</gene>
<dbReference type="CDD" id="cd07344">
    <property type="entry name" value="M48_yhfN_like"/>
    <property type="match status" value="1"/>
</dbReference>
<comment type="caution">
    <text evidence="2">The sequence shown here is derived from an EMBL/GenBank/DDBJ whole genome shotgun (WGS) entry which is preliminary data.</text>
</comment>
<dbReference type="Gene3D" id="3.30.2010.10">
    <property type="entry name" value="Metalloproteases ('zincins'), catalytic domain"/>
    <property type="match status" value="1"/>
</dbReference>
<dbReference type="GO" id="GO:0006508">
    <property type="term" value="P:proteolysis"/>
    <property type="evidence" value="ECO:0007669"/>
    <property type="project" value="UniProtKB-KW"/>
</dbReference>
<dbReference type="GO" id="GO:0008237">
    <property type="term" value="F:metallopeptidase activity"/>
    <property type="evidence" value="ECO:0007669"/>
    <property type="project" value="UniProtKB-KW"/>
</dbReference>
<keyword evidence="2" id="KW-0482">Metalloprotease</keyword>
<reference evidence="2 3" key="1">
    <citation type="submission" date="2016-11" db="EMBL/GenBank/DDBJ databases">
        <title>Paenibacillus species isolates.</title>
        <authorList>
            <person name="Beno S.M."/>
        </authorList>
    </citation>
    <scope>NUCLEOTIDE SEQUENCE [LARGE SCALE GENOMIC DNA]</scope>
    <source>
        <strain evidence="2 3">FSL R5-0378</strain>
    </source>
</reference>
<keyword evidence="3" id="KW-1185">Reference proteome</keyword>
<dbReference type="InterPro" id="IPR053136">
    <property type="entry name" value="UTP_pyrophosphatase-like"/>
</dbReference>
<dbReference type="Pfam" id="PF01863">
    <property type="entry name" value="YgjP-like"/>
    <property type="match status" value="1"/>
</dbReference>
<proteinExistence type="predicted"/>
<dbReference type="AlphaFoldDB" id="A0A1R1E621"/>
<dbReference type="Proteomes" id="UP000187172">
    <property type="component" value="Unassembled WGS sequence"/>
</dbReference>
<keyword evidence="2" id="KW-0378">Hydrolase</keyword>
<dbReference type="STRING" id="297318.BK138_32020"/>
<feature type="domain" description="YgjP-like metallopeptidase" evidence="1">
    <location>
        <begin position="23"/>
        <end position="234"/>
    </location>
</feature>
<dbReference type="EMBL" id="MRTP01000018">
    <property type="protein sequence ID" value="OMF47267.1"/>
    <property type="molecule type" value="Genomic_DNA"/>
</dbReference>
<dbReference type="PANTHER" id="PTHR30399:SF1">
    <property type="entry name" value="UTP PYROPHOSPHATASE"/>
    <property type="match status" value="1"/>
</dbReference>
<evidence type="ECO:0000313" key="3">
    <source>
        <dbReference type="Proteomes" id="UP000187172"/>
    </source>
</evidence>
<sequence length="242" mass="28300">MPDYQYGNTTIEYTLEYKPDAKDIIISVDWIDGVKVIIPPSVDDIKLQEVLHKKSPWIMSKWYEFEEIDLPPNPKEYVSGEKFLYLGRAYRLKVQKEATAAKSSLLFQKGRFIGTVPMNTTQGEVAEQLRSLLVNWYMLHGQAKLLERLKIYGPKMGVSPSKLQLKDQKMRWGSCAADQSIYINWRIMMAPMKVIDYVLVHEMGHLKYPNHSSDFWQFVRSILPDYDERKDWLRIHGPILTL</sequence>
<name>A0A1R1E621_9BACL</name>
<dbReference type="RefSeq" id="WP_076176290.1">
    <property type="nucleotide sequence ID" value="NZ_MRTP01000018.1"/>
</dbReference>
<keyword evidence="2" id="KW-0645">Protease</keyword>
<protein>
    <submittedName>
        <fullName evidence="2">Zinc metalloprotease</fullName>
    </submittedName>
</protein>
<dbReference type="PANTHER" id="PTHR30399">
    <property type="entry name" value="UNCHARACTERIZED PROTEIN YGJP"/>
    <property type="match status" value="1"/>
</dbReference>
<accession>A0A1R1E621</accession>
<dbReference type="InterPro" id="IPR002725">
    <property type="entry name" value="YgjP-like_metallopeptidase"/>
</dbReference>